<evidence type="ECO:0000256" key="5">
    <source>
        <dbReference type="ARBA" id="ARBA00022989"/>
    </source>
</evidence>
<dbReference type="InterPro" id="IPR023058">
    <property type="entry name" value="PPIase_PpiC_CS"/>
</dbReference>
<dbReference type="PROSITE" id="PS01096">
    <property type="entry name" value="PPIC_PPIASE_1"/>
    <property type="match status" value="1"/>
</dbReference>
<dbReference type="Pfam" id="PF13616">
    <property type="entry name" value="Rotamase_3"/>
    <property type="match status" value="1"/>
</dbReference>
<keyword evidence="5 12" id="KW-1133">Transmembrane helix</keyword>
<evidence type="ECO:0000313" key="15">
    <source>
        <dbReference type="Proteomes" id="UP000015462"/>
    </source>
</evidence>
<comment type="subcellular location">
    <subcellularLocation>
        <location evidence="1">Cell inner membrane</location>
        <topology evidence="1">Single-pass type II membrane protein</topology>
        <orientation evidence="1">Periplasmic side</orientation>
    </subcellularLocation>
</comment>
<name>A0AB33Z3E0_9GAMM</name>
<dbReference type="InterPro" id="IPR000297">
    <property type="entry name" value="PPIase_PpiC"/>
</dbReference>
<dbReference type="InterPro" id="IPR046357">
    <property type="entry name" value="PPIase_dom_sf"/>
</dbReference>
<evidence type="ECO:0000256" key="4">
    <source>
        <dbReference type="ARBA" id="ARBA00022692"/>
    </source>
</evidence>
<dbReference type="PANTHER" id="PTHR47529">
    <property type="entry name" value="PEPTIDYL-PROLYL CIS-TRANS ISOMERASE D"/>
    <property type="match status" value="1"/>
</dbReference>
<comment type="similarity">
    <text evidence="8">Belongs to the PpiD chaperone family.</text>
</comment>
<keyword evidence="11 14" id="KW-0413">Isomerase</keyword>
<evidence type="ECO:0000256" key="1">
    <source>
        <dbReference type="ARBA" id="ARBA00004382"/>
    </source>
</evidence>
<evidence type="ECO:0000256" key="10">
    <source>
        <dbReference type="ARBA" id="ARBA00042775"/>
    </source>
</evidence>
<dbReference type="GO" id="GO:0005886">
    <property type="term" value="C:plasma membrane"/>
    <property type="evidence" value="ECO:0007669"/>
    <property type="project" value="UniProtKB-SubCell"/>
</dbReference>
<gene>
    <name evidence="14" type="ORF">L196_00275</name>
</gene>
<keyword evidence="6 12" id="KW-0472">Membrane</keyword>
<evidence type="ECO:0000256" key="8">
    <source>
        <dbReference type="ARBA" id="ARBA00038408"/>
    </source>
</evidence>
<evidence type="ECO:0000256" key="6">
    <source>
        <dbReference type="ARBA" id="ARBA00023136"/>
    </source>
</evidence>
<evidence type="ECO:0000256" key="7">
    <source>
        <dbReference type="ARBA" id="ARBA00023186"/>
    </source>
</evidence>
<accession>A0AB33Z3E0</accession>
<proteinExistence type="inferred from homology"/>
<dbReference type="EMBL" id="ASHL01000001">
    <property type="protein sequence ID" value="EPD13889.1"/>
    <property type="molecule type" value="Genomic_DNA"/>
</dbReference>
<protein>
    <recommendedName>
        <fullName evidence="9">Periplasmic chaperone PpiD</fullName>
    </recommendedName>
    <alternativeName>
        <fullName evidence="10">Periplasmic folding chaperone</fullName>
    </alternativeName>
</protein>
<feature type="domain" description="PpiC" evidence="13">
    <location>
        <begin position="265"/>
        <end position="367"/>
    </location>
</feature>
<evidence type="ECO:0000259" key="13">
    <source>
        <dbReference type="PROSITE" id="PS50198"/>
    </source>
</evidence>
<evidence type="ECO:0000256" key="2">
    <source>
        <dbReference type="ARBA" id="ARBA00022475"/>
    </source>
</evidence>
<dbReference type="Gene3D" id="3.10.50.40">
    <property type="match status" value="1"/>
</dbReference>
<feature type="transmembrane region" description="Helical" evidence="12">
    <location>
        <begin position="12"/>
        <end position="30"/>
    </location>
</feature>
<keyword evidence="15" id="KW-1185">Reference proteome</keyword>
<dbReference type="SUPFAM" id="SSF54534">
    <property type="entry name" value="FKBP-like"/>
    <property type="match status" value="1"/>
</dbReference>
<dbReference type="Pfam" id="PF13624">
    <property type="entry name" value="SurA_N_3"/>
    <property type="match status" value="1"/>
</dbReference>
<evidence type="ECO:0000256" key="11">
    <source>
        <dbReference type="PROSITE-ProRule" id="PRU00278"/>
    </source>
</evidence>
<dbReference type="RefSeq" id="WP_015005756.1">
    <property type="nucleotide sequence ID" value="NZ_JBLHXE010000004.1"/>
</dbReference>
<comment type="caution">
    <text evidence="14">The sequence shown here is derived from an EMBL/GenBank/DDBJ whole genome shotgun (WGS) entry which is preliminary data.</text>
</comment>
<evidence type="ECO:0000256" key="12">
    <source>
        <dbReference type="SAM" id="Phobius"/>
    </source>
</evidence>
<reference evidence="14 15" key="1">
    <citation type="journal article" date="2013" name="Genome Announc.">
        <title>Genome Sequence of the Pyrene- and Fluoranthene-Degrading Bacterium Cycloclasticus sp. Strain PY97M.</title>
        <authorList>
            <person name="Cui Z."/>
            <person name="Xu G."/>
            <person name="Li Q."/>
            <person name="Gao W."/>
            <person name="Zheng L."/>
        </authorList>
    </citation>
    <scope>NUCLEOTIDE SEQUENCE [LARGE SCALE GENOMIC DNA]</scope>
    <source>
        <strain evidence="14 15">PY97M</strain>
    </source>
</reference>
<keyword evidence="11" id="KW-0697">Rotamase</keyword>
<dbReference type="InterPro" id="IPR052029">
    <property type="entry name" value="PpiD_chaperone"/>
</dbReference>
<dbReference type="PANTHER" id="PTHR47529:SF1">
    <property type="entry name" value="PERIPLASMIC CHAPERONE PPID"/>
    <property type="match status" value="1"/>
</dbReference>
<dbReference type="PROSITE" id="PS50198">
    <property type="entry name" value="PPIC_PPIASE_2"/>
    <property type="match status" value="1"/>
</dbReference>
<evidence type="ECO:0000256" key="9">
    <source>
        <dbReference type="ARBA" id="ARBA00040743"/>
    </source>
</evidence>
<dbReference type="InterPro" id="IPR027304">
    <property type="entry name" value="Trigger_fact/SurA_dom_sf"/>
</dbReference>
<organism evidence="14 15">
    <name type="scientific">Cycloclasticus pugetii</name>
    <dbReference type="NCBI Taxonomy" id="34068"/>
    <lineage>
        <taxon>Bacteria</taxon>
        <taxon>Pseudomonadati</taxon>
        <taxon>Pseudomonadota</taxon>
        <taxon>Gammaproteobacteria</taxon>
        <taxon>Thiotrichales</taxon>
        <taxon>Piscirickettsiaceae</taxon>
        <taxon>Cycloclasticus</taxon>
    </lineage>
</organism>
<dbReference type="SUPFAM" id="SSF109998">
    <property type="entry name" value="Triger factor/SurA peptide-binding domain-like"/>
    <property type="match status" value="1"/>
</dbReference>
<sequence length="635" mass="70588">MLDRLRVHVKGWLGMVILIMISIPFALFGLQNYTNGGSEKAVAEVGDYKIYQADVNQAYQNRVAQLKEQYGDQYSADLFNQEAIRQESLNRLIQEQLVLQTVNKDGYVASNKAVLDVISNIDAFHKDGRFDKTTYEQLLQARGLTTTDFVETVRASIEREQFINSIIGTTLVDESEIDEFHRLTNQTRDIKYLLLPISSVVNEVVVTDEELNEHYSQNKLLYRSPEEASIEYISLNLSDLMSEVSPSKDELLAFYERERQSFTVSGHRRASHILIEATADLADAEREEKRAKADMVLSRLNKGENFASLAKELSEDIGSAESGGDLGIITDGMMGAEFEKTLDSLEEGEVSNVVQTQYGFHIIKLVSKEADKVQPYEAVEETVTELFKLNVASERFYQLAERFAELAFENPDSLNPIADELGLTVEQQTGITRTSDEGIAASTKVRQAVFNEDVLAGNNSDAIEIGSEHLVVLRINDYVPEATMPLTAVKDRVELSVKKDKANELLTQKAADLLSQLTSGVTINTLSTSDDVLLEDIGPVTRHDKSVPVKLLNDAFSMSHPTQGKPSFKLSTLDNGDVAIIELSKVTDGDPTEMTETSRQTFKQFLSRLTGEVMLAATIENLSVEADVVLANQAQ</sequence>
<dbReference type="AlphaFoldDB" id="A0AB33Z3E0"/>
<evidence type="ECO:0000313" key="14">
    <source>
        <dbReference type="EMBL" id="EPD13889.1"/>
    </source>
</evidence>
<dbReference type="GO" id="GO:0003755">
    <property type="term" value="F:peptidyl-prolyl cis-trans isomerase activity"/>
    <property type="evidence" value="ECO:0007669"/>
    <property type="project" value="UniProtKB-KW"/>
</dbReference>
<evidence type="ECO:0000256" key="3">
    <source>
        <dbReference type="ARBA" id="ARBA00022519"/>
    </source>
</evidence>
<keyword evidence="2" id="KW-1003">Cell membrane</keyword>
<dbReference type="Proteomes" id="UP000015462">
    <property type="component" value="Unassembled WGS sequence"/>
</dbReference>
<keyword evidence="3" id="KW-0997">Cell inner membrane</keyword>
<keyword evidence="4 12" id="KW-0812">Transmembrane</keyword>
<dbReference type="Gene3D" id="1.10.4030.10">
    <property type="entry name" value="Porin chaperone SurA, peptide-binding domain"/>
    <property type="match status" value="1"/>
</dbReference>
<keyword evidence="7" id="KW-0143">Chaperone</keyword>